<evidence type="ECO:0000256" key="2">
    <source>
        <dbReference type="ARBA" id="ARBA00022679"/>
    </source>
</evidence>
<sequence length="248" mass="27182">MDFEPLPSAAGDATADETPPGRAVCSSGCGRPTTVCLCPSPGAADLASWCRSTPPAARANPTLLLLDGTWKQAKEMHAASLPFLSSFAVPVSLPVDCGAKEMHAASLPFLSSFAVPVSLPVDCGVDGDSMFEGELVVKKEPHKGCVSTMEAVARALRLLEPEGRGEEIEETMVGVLRAMVAFQAEHLQHRPMKPRVKMRKKKDIKREEEMKRNTLDWMIKRRRGQEMLEELLEQQQNTLKACVSLYHK</sequence>
<evidence type="ECO:0000313" key="9">
    <source>
        <dbReference type="EnsemblPlants" id="ONIVA12G02220.1"/>
    </source>
</evidence>
<dbReference type="InterPro" id="IPR005636">
    <property type="entry name" value="DTW"/>
</dbReference>
<accession>A0A0E0J6K2</accession>
<dbReference type="PANTHER" id="PTHR21392">
    <property type="entry name" value="TRNA-URIDINE AMINOCARBOXYPROPYLTRANSFERASE 2"/>
    <property type="match status" value="1"/>
</dbReference>
<dbReference type="EnsemblPlants" id="ONIVA12G02220.1">
    <property type="protein sequence ID" value="ONIVA12G02220.1"/>
    <property type="gene ID" value="ONIVA12G02220"/>
</dbReference>
<dbReference type="Proteomes" id="UP000006591">
    <property type="component" value="Chromosome 12"/>
</dbReference>
<dbReference type="STRING" id="4536.A0A0E0J6K2"/>
<dbReference type="GO" id="GO:0008033">
    <property type="term" value="P:tRNA processing"/>
    <property type="evidence" value="ECO:0007669"/>
    <property type="project" value="UniProtKB-KW"/>
</dbReference>
<dbReference type="SMART" id="SM01144">
    <property type="entry name" value="DTW"/>
    <property type="match status" value="1"/>
</dbReference>
<evidence type="ECO:0000256" key="5">
    <source>
        <dbReference type="ARBA" id="ARBA00034489"/>
    </source>
</evidence>
<reference evidence="9" key="2">
    <citation type="submission" date="2018-04" db="EMBL/GenBank/DDBJ databases">
        <title>OnivRS2 (Oryza nivara Reference Sequence Version 2).</title>
        <authorList>
            <person name="Zhang J."/>
            <person name="Kudrna D."/>
            <person name="Lee S."/>
            <person name="Talag J."/>
            <person name="Rajasekar S."/>
            <person name="Welchert J."/>
            <person name="Hsing Y.-I."/>
            <person name="Wing R.A."/>
        </authorList>
    </citation>
    <scope>NUCLEOTIDE SEQUENCE [LARGE SCALE GENOMIC DNA]</scope>
    <source>
        <strain evidence="9">SL10</strain>
    </source>
</reference>
<comment type="catalytic activity">
    <reaction evidence="6">
        <text>a uridine in tRNA + S-adenosyl-L-methionine = a 3-[(3S)-3-amino-3-carboxypropyl]uridine in tRNA + S-methyl-5'-thioadenosine + H(+)</text>
        <dbReference type="Rhea" id="RHEA:62432"/>
        <dbReference type="Rhea" id="RHEA-COMP:13339"/>
        <dbReference type="Rhea" id="RHEA-COMP:16092"/>
        <dbReference type="ChEBI" id="CHEBI:15378"/>
        <dbReference type="ChEBI" id="CHEBI:17509"/>
        <dbReference type="ChEBI" id="CHEBI:59789"/>
        <dbReference type="ChEBI" id="CHEBI:65315"/>
        <dbReference type="ChEBI" id="CHEBI:82930"/>
        <dbReference type="EC" id="2.5.1.25"/>
    </reaction>
</comment>
<dbReference type="PANTHER" id="PTHR21392:SF0">
    <property type="entry name" value="TRNA-URIDINE AMINOCARBOXYPROPYLTRANSFERASE 2"/>
    <property type="match status" value="1"/>
</dbReference>
<evidence type="ECO:0000256" key="3">
    <source>
        <dbReference type="ARBA" id="ARBA00022691"/>
    </source>
</evidence>
<dbReference type="HOGENOM" id="CLU_066458_0_0_1"/>
<comment type="similarity">
    <text evidence="5">Belongs to the TDD superfamily. DTWD2 family.</text>
</comment>
<keyword evidence="4" id="KW-0819">tRNA processing</keyword>
<evidence type="ECO:0000256" key="4">
    <source>
        <dbReference type="ARBA" id="ARBA00022694"/>
    </source>
</evidence>
<evidence type="ECO:0000313" key="10">
    <source>
        <dbReference type="Proteomes" id="UP000006591"/>
    </source>
</evidence>
<dbReference type="Pfam" id="PF03942">
    <property type="entry name" value="DTW"/>
    <property type="match status" value="1"/>
</dbReference>
<proteinExistence type="inferred from homology"/>
<evidence type="ECO:0000256" key="7">
    <source>
        <dbReference type="SAM" id="MobiDB-lite"/>
    </source>
</evidence>
<dbReference type="Gramene" id="ONIVA12G02220.1">
    <property type="protein sequence ID" value="ONIVA12G02220.1"/>
    <property type="gene ID" value="ONIVA12G02220"/>
</dbReference>
<protein>
    <recommendedName>
        <fullName evidence="1">tRNA-uridine aminocarboxypropyltransferase</fullName>
        <ecNumber evidence="1">2.5.1.25</ecNumber>
    </recommendedName>
</protein>
<evidence type="ECO:0000256" key="1">
    <source>
        <dbReference type="ARBA" id="ARBA00012386"/>
    </source>
</evidence>
<keyword evidence="3" id="KW-0949">S-adenosyl-L-methionine</keyword>
<dbReference type="GO" id="GO:0016432">
    <property type="term" value="F:tRNA-uridine aminocarboxypropyltransferase activity"/>
    <property type="evidence" value="ECO:0007669"/>
    <property type="project" value="UniProtKB-EC"/>
</dbReference>
<dbReference type="EC" id="2.5.1.25" evidence="1"/>
<dbReference type="eggNOG" id="KOG4382">
    <property type="taxonomic scope" value="Eukaryota"/>
</dbReference>
<organism evidence="9">
    <name type="scientific">Oryza nivara</name>
    <name type="common">Indian wild rice</name>
    <name type="synonym">Oryza sativa f. spontanea</name>
    <dbReference type="NCBI Taxonomy" id="4536"/>
    <lineage>
        <taxon>Eukaryota</taxon>
        <taxon>Viridiplantae</taxon>
        <taxon>Streptophyta</taxon>
        <taxon>Embryophyta</taxon>
        <taxon>Tracheophyta</taxon>
        <taxon>Spermatophyta</taxon>
        <taxon>Magnoliopsida</taxon>
        <taxon>Liliopsida</taxon>
        <taxon>Poales</taxon>
        <taxon>Poaceae</taxon>
        <taxon>BOP clade</taxon>
        <taxon>Oryzoideae</taxon>
        <taxon>Oryzeae</taxon>
        <taxon>Oryzinae</taxon>
        <taxon>Oryza</taxon>
    </lineage>
</organism>
<dbReference type="OMA" id="EARERCM"/>
<dbReference type="InterPro" id="IPR039262">
    <property type="entry name" value="DTWD2/TAPT"/>
</dbReference>
<dbReference type="AlphaFoldDB" id="A0A0E0J6K2"/>
<name>A0A0E0J6K2_ORYNI</name>
<feature type="region of interest" description="Disordered" evidence="7">
    <location>
        <begin position="1"/>
        <end position="23"/>
    </location>
</feature>
<feature type="domain" description="DTW" evidence="8">
    <location>
        <begin position="21"/>
        <end position="188"/>
    </location>
</feature>
<keyword evidence="10" id="KW-1185">Reference proteome</keyword>
<evidence type="ECO:0000256" key="6">
    <source>
        <dbReference type="ARBA" id="ARBA00048718"/>
    </source>
</evidence>
<reference evidence="9" key="1">
    <citation type="submission" date="2015-04" db="UniProtKB">
        <authorList>
            <consortium name="EnsemblPlants"/>
        </authorList>
    </citation>
    <scope>IDENTIFICATION</scope>
    <source>
        <strain evidence="9">SL10</strain>
    </source>
</reference>
<keyword evidence="2" id="KW-0808">Transferase</keyword>
<evidence type="ECO:0000259" key="8">
    <source>
        <dbReference type="SMART" id="SM01144"/>
    </source>
</evidence>